<proteinExistence type="predicted"/>
<dbReference type="EMBL" id="JANJYJ010000004">
    <property type="protein sequence ID" value="KAK3218932.1"/>
    <property type="molecule type" value="Genomic_DNA"/>
</dbReference>
<feature type="domain" description="HTH myb-type" evidence="5">
    <location>
        <begin position="502"/>
        <end position="559"/>
    </location>
</feature>
<keyword evidence="7" id="KW-1185">Reference proteome</keyword>
<feature type="compositionally biased region" description="Polar residues" evidence="3">
    <location>
        <begin position="433"/>
        <end position="446"/>
    </location>
</feature>
<accession>A0AAE0E8X1</accession>
<dbReference type="CDD" id="cd11660">
    <property type="entry name" value="SANT_TRF"/>
    <property type="match status" value="1"/>
</dbReference>
<evidence type="ECO:0000259" key="5">
    <source>
        <dbReference type="PROSITE" id="PS51294"/>
    </source>
</evidence>
<dbReference type="SMART" id="SM00717">
    <property type="entry name" value="SANT"/>
    <property type="match status" value="1"/>
</dbReference>
<comment type="subcellular location">
    <subcellularLocation>
        <location evidence="1">Nucleus</location>
    </subcellularLocation>
</comment>
<dbReference type="PANTHER" id="PTHR46993">
    <property type="entry name" value="MYB TRANSCRIPTION FACTOR"/>
    <property type="match status" value="1"/>
</dbReference>
<name>A0AAE0E8X1_9ROSI</name>
<evidence type="ECO:0000259" key="4">
    <source>
        <dbReference type="PROSITE" id="PS50090"/>
    </source>
</evidence>
<dbReference type="InterPro" id="IPR001005">
    <property type="entry name" value="SANT/Myb"/>
</dbReference>
<dbReference type="PROSITE" id="PS50090">
    <property type="entry name" value="MYB_LIKE"/>
    <property type="match status" value="1"/>
</dbReference>
<dbReference type="PANTHER" id="PTHR46993:SF6">
    <property type="entry name" value="MYB TRANSCRIPTION FACTOR"/>
    <property type="match status" value="1"/>
</dbReference>
<protein>
    <submittedName>
        <fullName evidence="6">Uncharacterized protein</fullName>
    </submittedName>
</protein>
<dbReference type="InterPro" id="IPR017930">
    <property type="entry name" value="Myb_dom"/>
</dbReference>
<dbReference type="AlphaFoldDB" id="A0AAE0E8X1"/>
<evidence type="ECO:0000256" key="1">
    <source>
        <dbReference type="ARBA" id="ARBA00004123"/>
    </source>
</evidence>
<evidence type="ECO:0000313" key="7">
    <source>
        <dbReference type="Proteomes" id="UP001281410"/>
    </source>
</evidence>
<dbReference type="Proteomes" id="UP001281410">
    <property type="component" value="Unassembled WGS sequence"/>
</dbReference>
<dbReference type="Pfam" id="PF00249">
    <property type="entry name" value="Myb_DNA-binding"/>
    <property type="match status" value="1"/>
</dbReference>
<organism evidence="6 7">
    <name type="scientific">Dipteronia sinensis</name>
    <dbReference type="NCBI Taxonomy" id="43782"/>
    <lineage>
        <taxon>Eukaryota</taxon>
        <taxon>Viridiplantae</taxon>
        <taxon>Streptophyta</taxon>
        <taxon>Embryophyta</taxon>
        <taxon>Tracheophyta</taxon>
        <taxon>Spermatophyta</taxon>
        <taxon>Magnoliopsida</taxon>
        <taxon>eudicotyledons</taxon>
        <taxon>Gunneridae</taxon>
        <taxon>Pentapetalae</taxon>
        <taxon>rosids</taxon>
        <taxon>malvids</taxon>
        <taxon>Sapindales</taxon>
        <taxon>Sapindaceae</taxon>
        <taxon>Hippocastanoideae</taxon>
        <taxon>Acereae</taxon>
        <taxon>Dipteronia</taxon>
    </lineage>
</organism>
<comment type="caution">
    <text evidence="6">The sequence shown here is derived from an EMBL/GenBank/DDBJ whole genome shotgun (WGS) entry which is preliminary data.</text>
</comment>
<dbReference type="PROSITE" id="PS51294">
    <property type="entry name" value="HTH_MYB"/>
    <property type="match status" value="1"/>
</dbReference>
<dbReference type="Gene3D" id="1.10.246.220">
    <property type="match status" value="1"/>
</dbReference>
<feature type="domain" description="Myb-like" evidence="4">
    <location>
        <begin position="502"/>
        <end position="557"/>
    </location>
</feature>
<dbReference type="InterPro" id="IPR009057">
    <property type="entry name" value="Homeodomain-like_sf"/>
</dbReference>
<sequence>MNVDISRWVMEFLLRHSTSDQLINKALSKLPVSNHDFRCKKAVLLRSVQSEISEASVSETVLDCLETVADLDEKEGLSLGGSLKAAYCAVAVECTVKFLGLGGGGSAERFFDAVKRVWRDKVEGLVAAGSELVATEEVEQWRDEMEAAVWDVNVRKRLVKMNTRNDALRLVRVYLGEAWAVMGPTFLELVVARLRLLKETESDGGGDEERSVAAEKGKDTLSVLKALLNEPMVYLRVRATSMLWLMWAVMTECVFLPLGIQKENLLTKRKHIASHRRVRGPVRITNNEESGIDASCSKHDTVPTLEVNKVQAALKSSSLELHAIVKDPLPSALRLAEAVISDIARRTHNHDHSMEAQNTVPNHEPSVETQNIDEHGPNPLSNANAEPVQANESSHRNPIPNHEPSVEEQNDVEHVPSPPSNANVEPVRDNENNYRNQSCSNQNNVHKPSLMERNGTAHTYEWDDSIDGSPGGPSNHINRFHLPSPKRKVVSPLKKYETAKLARRRIKKRWSLEEEDALRKGVQELGRGNWKLILRSNPEAFSERTEVDLKDKWRNMTRY</sequence>
<keyword evidence="2" id="KW-0539">Nucleus</keyword>
<feature type="region of interest" description="Disordered" evidence="3">
    <location>
        <begin position="351"/>
        <end position="449"/>
    </location>
</feature>
<evidence type="ECO:0000256" key="3">
    <source>
        <dbReference type="SAM" id="MobiDB-lite"/>
    </source>
</evidence>
<dbReference type="GO" id="GO:0005634">
    <property type="term" value="C:nucleus"/>
    <property type="evidence" value="ECO:0007669"/>
    <property type="project" value="UniProtKB-SubCell"/>
</dbReference>
<evidence type="ECO:0000256" key="2">
    <source>
        <dbReference type="ARBA" id="ARBA00023242"/>
    </source>
</evidence>
<evidence type="ECO:0000313" key="6">
    <source>
        <dbReference type="EMBL" id="KAK3218932.1"/>
    </source>
</evidence>
<gene>
    <name evidence="6" type="ORF">Dsin_012902</name>
</gene>
<reference evidence="6" key="1">
    <citation type="journal article" date="2023" name="Plant J.">
        <title>Genome sequences and population genomics provide insights into the demographic history, inbreeding, and mutation load of two 'living fossil' tree species of Dipteronia.</title>
        <authorList>
            <person name="Feng Y."/>
            <person name="Comes H.P."/>
            <person name="Chen J."/>
            <person name="Zhu S."/>
            <person name="Lu R."/>
            <person name="Zhang X."/>
            <person name="Li P."/>
            <person name="Qiu J."/>
            <person name="Olsen K.M."/>
            <person name="Qiu Y."/>
        </authorList>
    </citation>
    <scope>NUCLEOTIDE SEQUENCE</scope>
    <source>
        <strain evidence="6">NBL</strain>
    </source>
</reference>
<dbReference type="SUPFAM" id="SSF46689">
    <property type="entry name" value="Homeodomain-like"/>
    <property type="match status" value="1"/>
</dbReference>